<dbReference type="EMBL" id="STFF01000008">
    <property type="protein sequence ID" value="THU34229.1"/>
    <property type="molecule type" value="Genomic_DNA"/>
</dbReference>
<dbReference type="AlphaFoldDB" id="A0A4S8HIY6"/>
<name>A0A4S8HIY6_9BACT</name>
<protein>
    <submittedName>
        <fullName evidence="1">Uncharacterized protein</fullName>
    </submittedName>
</protein>
<proteinExistence type="predicted"/>
<evidence type="ECO:0000313" key="1">
    <source>
        <dbReference type="EMBL" id="THU34229.1"/>
    </source>
</evidence>
<gene>
    <name evidence="1" type="ORF">FAM09_24740</name>
</gene>
<keyword evidence="2" id="KW-1185">Reference proteome</keyword>
<organism evidence="1 2">
    <name type="scientific">Niastella caeni</name>
    <dbReference type="NCBI Taxonomy" id="2569763"/>
    <lineage>
        <taxon>Bacteria</taxon>
        <taxon>Pseudomonadati</taxon>
        <taxon>Bacteroidota</taxon>
        <taxon>Chitinophagia</taxon>
        <taxon>Chitinophagales</taxon>
        <taxon>Chitinophagaceae</taxon>
        <taxon>Niastella</taxon>
    </lineage>
</organism>
<evidence type="ECO:0000313" key="2">
    <source>
        <dbReference type="Proteomes" id="UP000306918"/>
    </source>
</evidence>
<sequence>MTKKVINWPTNFNNKLACDCMIHIDIAPKAHVSAHVLESTIIEIIIADESYPATKWKLESIYPLKLFQLTSVSSMPSHGMESFEFAKWFLTNNVGANSQTEIAIYYYRKMKE</sequence>
<dbReference type="RefSeq" id="WP_136579845.1">
    <property type="nucleotide sequence ID" value="NZ_STFF01000008.1"/>
</dbReference>
<reference evidence="1 2" key="1">
    <citation type="submission" date="2019-04" db="EMBL/GenBank/DDBJ databases">
        <title>Niastella caeni sp. nov., isolated from activated sludge.</title>
        <authorList>
            <person name="Sheng M."/>
        </authorList>
    </citation>
    <scope>NUCLEOTIDE SEQUENCE [LARGE SCALE GENOMIC DNA]</scope>
    <source>
        <strain evidence="1 2">HX-2-15</strain>
    </source>
</reference>
<comment type="caution">
    <text evidence="1">The sequence shown here is derived from an EMBL/GenBank/DDBJ whole genome shotgun (WGS) entry which is preliminary data.</text>
</comment>
<dbReference type="Proteomes" id="UP000306918">
    <property type="component" value="Unassembled WGS sequence"/>
</dbReference>
<accession>A0A4S8HIY6</accession>